<reference evidence="3" key="1">
    <citation type="journal article" date="2019" name="Int. J. Syst. Evol. Microbiol.">
        <title>The Global Catalogue of Microorganisms (GCM) 10K type strain sequencing project: providing services to taxonomists for standard genome sequencing and annotation.</title>
        <authorList>
            <consortium name="The Broad Institute Genomics Platform"/>
            <consortium name="The Broad Institute Genome Sequencing Center for Infectious Disease"/>
            <person name="Wu L."/>
            <person name="Ma J."/>
        </authorList>
    </citation>
    <scope>NUCLEOTIDE SEQUENCE [LARGE SCALE GENOMIC DNA]</scope>
    <source>
        <strain evidence="3">CECT 8064</strain>
    </source>
</reference>
<evidence type="ECO:0000259" key="1">
    <source>
        <dbReference type="Pfam" id="PF13546"/>
    </source>
</evidence>
<evidence type="ECO:0000313" key="2">
    <source>
        <dbReference type="EMBL" id="MFC4517975.1"/>
    </source>
</evidence>
<protein>
    <submittedName>
        <fullName evidence="2">Transposase</fullName>
    </submittedName>
</protein>
<dbReference type="RefSeq" id="WP_417924395.1">
    <property type="nucleotide sequence ID" value="NZ_JBHSFS010000029.1"/>
</dbReference>
<proteinExistence type="predicted"/>
<dbReference type="Pfam" id="PF13546">
    <property type="entry name" value="DDE_5"/>
    <property type="match status" value="1"/>
</dbReference>
<dbReference type="Proteomes" id="UP001595990">
    <property type="component" value="Unassembled WGS sequence"/>
</dbReference>
<feature type="domain" description="Transposase IS701-like DDE" evidence="1">
    <location>
        <begin position="18"/>
        <end position="83"/>
    </location>
</feature>
<keyword evidence="3" id="KW-1185">Reference proteome</keyword>
<gene>
    <name evidence="2" type="ORF">ACFPEN_34480</name>
</gene>
<sequence length="85" mass="9689">MRAALGQTALVPTGLRRSRRLFLLREWETDSGRRTATRVPSEPKRREKFWLTGDMLDILAGWGMRPPVVVADAAYGTNAYLRTAW</sequence>
<dbReference type="EMBL" id="JBHSFS010000029">
    <property type="protein sequence ID" value="MFC4517975.1"/>
    <property type="molecule type" value="Genomic_DNA"/>
</dbReference>
<organism evidence="2 3">
    <name type="scientific">Streptomyces ehimensis</name>
    <dbReference type="NCBI Taxonomy" id="68195"/>
    <lineage>
        <taxon>Bacteria</taxon>
        <taxon>Bacillati</taxon>
        <taxon>Actinomycetota</taxon>
        <taxon>Actinomycetes</taxon>
        <taxon>Kitasatosporales</taxon>
        <taxon>Streptomycetaceae</taxon>
        <taxon>Streptomyces</taxon>
    </lineage>
</organism>
<accession>A0ABV9BV11</accession>
<evidence type="ECO:0000313" key="3">
    <source>
        <dbReference type="Proteomes" id="UP001595990"/>
    </source>
</evidence>
<comment type="caution">
    <text evidence="2">The sequence shown here is derived from an EMBL/GenBank/DDBJ whole genome shotgun (WGS) entry which is preliminary data.</text>
</comment>
<name>A0ABV9BV11_9ACTN</name>
<dbReference type="InterPro" id="IPR038721">
    <property type="entry name" value="IS701-like_DDE_dom"/>
</dbReference>